<dbReference type="InterPro" id="IPR011600">
    <property type="entry name" value="Pept_C14_caspase"/>
</dbReference>
<accession>A0ABN8P5K9</accession>
<dbReference type="EMBL" id="CALNXK010000054">
    <property type="protein sequence ID" value="CAH3134634.1"/>
    <property type="molecule type" value="Genomic_DNA"/>
</dbReference>
<evidence type="ECO:0000259" key="2">
    <source>
        <dbReference type="Pfam" id="PF00656"/>
    </source>
</evidence>
<feature type="domain" description="Peptidase C14 caspase" evidence="2">
    <location>
        <begin position="65"/>
        <end position="205"/>
    </location>
</feature>
<evidence type="ECO:0000256" key="1">
    <source>
        <dbReference type="SAM" id="MobiDB-lite"/>
    </source>
</evidence>
<reference evidence="3 4" key="1">
    <citation type="submission" date="2022-05" db="EMBL/GenBank/DDBJ databases">
        <authorList>
            <consortium name="Genoscope - CEA"/>
            <person name="William W."/>
        </authorList>
    </citation>
    <scope>NUCLEOTIDE SEQUENCE [LARGE SCALE GENOMIC DNA]</scope>
</reference>
<gene>
    <name evidence="3" type="ORF">PLOB_00037462</name>
</gene>
<feature type="region of interest" description="Disordered" evidence="1">
    <location>
        <begin position="1"/>
        <end position="21"/>
    </location>
</feature>
<dbReference type="Pfam" id="PF00656">
    <property type="entry name" value="Peptidase_C14"/>
    <property type="match status" value="1"/>
</dbReference>
<proteinExistence type="predicted"/>
<organism evidence="3 4">
    <name type="scientific">Porites lobata</name>
    <dbReference type="NCBI Taxonomy" id="104759"/>
    <lineage>
        <taxon>Eukaryota</taxon>
        <taxon>Metazoa</taxon>
        <taxon>Cnidaria</taxon>
        <taxon>Anthozoa</taxon>
        <taxon>Hexacorallia</taxon>
        <taxon>Scleractinia</taxon>
        <taxon>Fungiina</taxon>
        <taxon>Poritidae</taxon>
        <taxon>Porites</taxon>
    </lineage>
</organism>
<name>A0ABN8P5K9_9CNID</name>
<keyword evidence="4" id="KW-1185">Reference proteome</keyword>
<sequence length="484" mass="54915">MSTFAGSAIAQGPSDGRIDKWTEWNPAREEPLWLLLSGAMDPPRDIGISKRRSRDAQGGRNGTFLAGVTPDLGNMEKVVGTKLFNTVKDLYLTKGAALRHIGRFFEKCKLEKAHPMLYYSGHGEIGTGNWCFDDGTISIQEIFDMVPKGCYYPMIFSDACYSGHWANVCLKKGVAGFHCLAACPEYSTAIDTVDKGGDLTQFMTREKTRPATEPMFSGGNIHDFKITSGYATVDYTDFISCHVFNSENILISQSIHDGAFSGIFASSKLYNPRPVPAWGIRRNYDDFLTFVNEQWKSGEERGMSCGIYSLTCDEKLGFGAFFMKGYGSDQSIVRKMTEIQKIYNRGLKITACAAQGSTFYIIMTKNTKEYHGKEQEWFTRHTWDEAKDKINEGYRNGMVLTGICYSTRLEQYFVVITKTRQRQTSRWFTMNKGKDMEQWVDQKYECGFHPSIIFTDPTNKMVLIVVTSDQNRLNYVLRSNYNLR</sequence>
<evidence type="ECO:0000313" key="3">
    <source>
        <dbReference type="EMBL" id="CAH3134634.1"/>
    </source>
</evidence>
<protein>
    <recommendedName>
        <fullName evidence="2">Peptidase C14 caspase domain-containing protein</fullName>
    </recommendedName>
</protein>
<comment type="caution">
    <text evidence="3">The sequence shown here is derived from an EMBL/GenBank/DDBJ whole genome shotgun (WGS) entry which is preliminary data.</text>
</comment>
<dbReference type="Proteomes" id="UP001159405">
    <property type="component" value="Unassembled WGS sequence"/>
</dbReference>
<evidence type="ECO:0000313" key="4">
    <source>
        <dbReference type="Proteomes" id="UP001159405"/>
    </source>
</evidence>